<protein>
    <recommendedName>
        <fullName evidence="3">Bud22 domain-containing protein</fullName>
    </recommendedName>
</protein>
<feature type="compositionally biased region" description="Basic and acidic residues" evidence="2">
    <location>
        <begin position="263"/>
        <end position="274"/>
    </location>
</feature>
<evidence type="ECO:0000313" key="5">
    <source>
        <dbReference type="Proteomes" id="UP000193560"/>
    </source>
</evidence>
<sequence length="417" mass="47209">MAAQSKRQQDEAYDGSNSTGDQNKYISELNQAKKRKLESKLFHTRKEIKAGLKKSKVMETQKQIKKLREAQEYVASVTSGATDLADTTKTEQEEKVVKKGRAYTAQDVERFEKELEIIKMIDMKPLTEKVLNNFIRKNSTLKKDDTITSLLSSSTATSSTTTVDTNEEATSSNDNKALISNIEARLLGNKALTEPLKKSIGEIEMLLLGPEERKLAMENKRKAVATEQQTSTKRPKSHDTPSSSFSSTSLFMESLGNDDDDDQQQHSDKKEKSKKEKKNLASTDWEDPEFDKYYNGKGASEKTNRPGQSQRRRKWEAIHGDKAKHLVEGKLSSRDQRDAKKQKKDAYRGIGKKDNSKQSLNNNNMHGGSDMKNKKKEEENLEEFHPSWQAKRQQQEMMAKALSGKAAGNKIVFDDMD</sequence>
<feature type="compositionally biased region" description="Basic and acidic residues" evidence="2">
    <location>
        <begin position="315"/>
        <end position="356"/>
    </location>
</feature>
<evidence type="ECO:0000313" key="4">
    <source>
        <dbReference type="EMBL" id="ORZ24352.1"/>
    </source>
</evidence>
<proteinExistence type="predicted"/>
<organism evidence="4 5">
    <name type="scientific">Absidia repens</name>
    <dbReference type="NCBI Taxonomy" id="90262"/>
    <lineage>
        <taxon>Eukaryota</taxon>
        <taxon>Fungi</taxon>
        <taxon>Fungi incertae sedis</taxon>
        <taxon>Mucoromycota</taxon>
        <taxon>Mucoromycotina</taxon>
        <taxon>Mucoromycetes</taxon>
        <taxon>Mucorales</taxon>
        <taxon>Cunninghamellaceae</taxon>
        <taxon>Absidia</taxon>
    </lineage>
</organism>
<dbReference type="InterPro" id="IPR015158">
    <property type="entry name" value="Bud22_dom"/>
</dbReference>
<feature type="compositionally biased region" description="Polar residues" evidence="2">
    <location>
        <begin position="357"/>
        <end position="366"/>
    </location>
</feature>
<feature type="region of interest" description="Disordered" evidence="2">
    <location>
        <begin position="219"/>
        <end position="394"/>
    </location>
</feature>
<evidence type="ECO:0000256" key="2">
    <source>
        <dbReference type="SAM" id="MobiDB-lite"/>
    </source>
</evidence>
<dbReference type="AlphaFoldDB" id="A0A1X2IYL2"/>
<feature type="compositionally biased region" description="Low complexity" evidence="2">
    <location>
        <begin position="240"/>
        <end position="255"/>
    </location>
</feature>
<gene>
    <name evidence="4" type="ORF">BCR42DRAFT_402755</name>
</gene>
<feature type="domain" description="Bud22" evidence="3">
    <location>
        <begin position="43"/>
        <end position="293"/>
    </location>
</feature>
<feature type="compositionally biased region" description="Polar residues" evidence="2">
    <location>
        <begin position="15"/>
        <end position="27"/>
    </location>
</feature>
<comment type="caution">
    <text evidence="4">The sequence shown here is derived from an EMBL/GenBank/DDBJ whole genome shotgun (WGS) entry which is preliminary data.</text>
</comment>
<keyword evidence="1" id="KW-0175">Coiled coil</keyword>
<dbReference type="Proteomes" id="UP000193560">
    <property type="component" value="Unassembled WGS sequence"/>
</dbReference>
<feature type="region of interest" description="Disordered" evidence="2">
    <location>
        <begin position="152"/>
        <end position="174"/>
    </location>
</feature>
<dbReference type="InterPro" id="IPR037393">
    <property type="entry name" value="Bud22/SRFB1"/>
</dbReference>
<reference evidence="4 5" key="1">
    <citation type="submission" date="2016-07" db="EMBL/GenBank/DDBJ databases">
        <title>Pervasive Adenine N6-methylation of Active Genes in Fungi.</title>
        <authorList>
            <consortium name="DOE Joint Genome Institute"/>
            <person name="Mondo S.J."/>
            <person name="Dannebaum R.O."/>
            <person name="Kuo R.C."/>
            <person name="Labutti K."/>
            <person name="Haridas S."/>
            <person name="Kuo A."/>
            <person name="Salamov A."/>
            <person name="Ahrendt S.R."/>
            <person name="Lipzen A."/>
            <person name="Sullivan W."/>
            <person name="Andreopoulos W.B."/>
            <person name="Clum A."/>
            <person name="Lindquist E."/>
            <person name="Daum C."/>
            <person name="Ramamoorthy G.K."/>
            <person name="Gryganskyi A."/>
            <person name="Culley D."/>
            <person name="Magnuson J.K."/>
            <person name="James T.Y."/>
            <person name="O'Malley M.A."/>
            <person name="Stajich J.E."/>
            <person name="Spatafora J.W."/>
            <person name="Visel A."/>
            <person name="Grigoriev I.V."/>
        </authorList>
    </citation>
    <scope>NUCLEOTIDE SEQUENCE [LARGE SCALE GENOMIC DNA]</scope>
    <source>
        <strain evidence="4 5">NRRL 1336</strain>
    </source>
</reference>
<feature type="region of interest" description="Disordered" evidence="2">
    <location>
        <begin position="1"/>
        <end position="27"/>
    </location>
</feature>
<dbReference type="EMBL" id="MCGE01000002">
    <property type="protein sequence ID" value="ORZ24352.1"/>
    <property type="molecule type" value="Genomic_DNA"/>
</dbReference>
<feature type="domain" description="Bud22" evidence="3">
    <location>
        <begin position="296"/>
        <end position="414"/>
    </location>
</feature>
<keyword evidence="5" id="KW-1185">Reference proteome</keyword>
<dbReference type="OrthoDB" id="3364872at2759"/>
<accession>A0A1X2IYL2</accession>
<evidence type="ECO:0000256" key="1">
    <source>
        <dbReference type="ARBA" id="ARBA00023054"/>
    </source>
</evidence>
<feature type="compositionally biased region" description="Low complexity" evidence="2">
    <location>
        <begin position="152"/>
        <end position="162"/>
    </location>
</feature>
<name>A0A1X2IYL2_9FUNG</name>
<evidence type="ECO:0000259" key="3">
    <source>
        <dbReference type="Pfam" id="PF09073"/>
    </source>
</evidence>
<dbReference type="STRING" id="90262.A0A1X2IYL2"/>
<dbReference type="PANTHER" id="PTHR23325:SF1">
    <property type="entry name" value="SERUM RESPONSE FACTOR-BINDING PROTEIN 1"/>
    <property type="match status" value="1"/>
</dbReference>
<feature type="compositionally biased region" description="Basic and acidic residues" evidence="2">
    <location>
        <begin position="369"/>
        <end position="385"/>
    </location>
</feature>
<dbReference type="PANTHER" id="PTHR23325">
    <property type="entry name" value="SERUM RESPONSE FACTOR-BINDING"/>
    <property type="match status" value="1"/>
</dbReference>
<dbReference type="Pfam" id="PF09073">
    <property type="entry name" value="BUD22"/>
    <property type="match status" value="2"/>
</dbReference>
<feature type="compositionally biased region" description="Basic and acidic residues" evidence="2">
    <location>
        <begin position="290"/>
        <end position="304"/>
    </location>
</feature>